<comment type="caution">
    <text evidence="2">The sequence shown here is derived from an EMBL/GenBank/DDBJ whole genome shotgun (WGS) entry which is preliminary data.</text>
</comment>
<dbReference type="Proteomes" id="UP000322981">
    <property type="component" value="Unassembled WGS sequence"/>
</dbReference>
<proteinExistence type="predicted"/>
<gene>
    <name evidence="2" type="ORF">F2Q65_15070</name>
</gene>
<name>A0A5M8FGV1_9GAMM</name>
<evidence type="ECO:0000313" key="2">
    <source>
        <dbReference type="EMBL" id="KAA6183644.1"/>
    </source>
</evidence>
<evidence type="ECO:0000313" key="3">
    <source>
        <dbReference type="Proteomes" id="UP000322981"/>
    </source>
</evidence>
<dbReference type="EMBL" id="VWXX01000030">
    <property type="protein sequence ID" value="KAA6183644.1"/>
    <property type="molecule type" value="Genomic_DNA"/>
</dbReference>
<dbReference type="AlphaFoldDB" id="A0A5M8FGV1"/>
<protein>
    <submittedName>
        <fullName evidence="2">Uncharacterized protein</fullName>
    </submittedName>
</protein>
<keyword evidence="3" id="KW-1185">Reference proteome</keyword>
<organism evidence="2 3">
    <name type="scientific">Thiohalocapsa marina</name>
    <dbReference type="NCBI Taxonomy" id="424902"/>
    <lineage>
        <taxon>Bacteria</taxon>
        <taxon>Pseudomonadati</taxon>
        <taxon>Pseudomonadota</taxon>
        <taxon>Gammaproteobacteria</taxon>
        <taxon>Chromatiales</taxon>
        <taxon>Chromatiaceae</taxon>
        <taxon>Thiohalocapsa</taxon>
    </lineage>
</organism>
<accession>A0A5M8FGV1</accession>
<reference evidence="2 3" key="1">
    <citation type="submission" date="2019-09" db="EMBL/GenBank/DDBJ databases">
        <title>Whole-genome sequence of the purple sulfur bacterium Thiohalocapsa marina DSM 19078.</title>
        <authorList>
            <person name="Kyndt J.A."/>
            <person name="Meyer T.E."/>
        </authorList>
    </citation>
    <scope>NUCLEOTIDE SEQUENCE [LARGE SCALE GENOMIC DNA]</scope>
    <source>
        <strain evidence="2 3">DSM 19078</strain>
    </source>
</reference>
<sequence>MLGGLPGRGLGQFHAALGGARAHLFPSLGTHGVALFWCHGRLHRCRAAHHGHFGHAFGHHGHAFRHFRHLGHGRHAFRHAGLGPGRGLGQFHTLFGGPLAQLLVAALALGHGVGPALLHGGACGIRGRGRRGGAGLGGGLGRGLLRQGGRHGQRQRGGGGQGQESGPVDHRVAPQMSVAEGGLCG</sequence>
<feature type="region of interest" description="Disordered" evidence="1">
    <location>
        <begin position="136"/>
        <end position="185"/>
    </location>
</feature>
<evidence type="ECO:0000256" key="1">
    <source>
        <dbReference type="SAM" id="MobiDB-lite"/>
    </source>
</evidence>